<dbReference type="Pfam" id="PF00345">
    <property type="entry name" value="PapD_N"/>
    <property type="match status" value="1"/>
</dbReference>
<dbReference type="EMBL" id="CAJNBK010000001">
    <property type="protein sequence ID" value="CAE6702182.1"/>
    <property type="molecule type" value="Genomic_DNA"/>
</dbReference>
<proteinExistence type="predicted"/>
<keyword evidence="3" id="KW-1185">Reference proteome</keyword>
<dbReference type="PANTHER" id="PTHR30251:SF4">
    <property type="entry name" value="SLR1668 PROTEIN"/>
    <property type="match status" value="1"/>
</dbReference>
<name>A0ABN7KN72_9BURK</name>
<evidence type="ECO:0000313" key="2">
    <source>
        <dbReference type="EMBL" id="CAE6702182.1"/>
    </source>
</evidence>
<dbReference type="InterPro" id="IPR013783">
    <property type="entry name" value="Ig-like_fold"/>
</dbReference>
<evidence type="ECO:0000313" key="3">
    <source>
        <dbReference type="Proteomes" id="UP000672526"/>
    </source>
</evidence>
<gene>
    <name evidence="2" type="ORF">R69888_00798</name>
</gene>
<dbReference type="SUPFAM" id="SSF49354">
    <property type="entry name" value="PapD-like"/>
    <property type="match status" value="1"/>
</dbReference>
<evidence type="ECO:0000259" key="1">
    <source>
        <dbReference type="Pfam" id="PF00345"/>
    </source>
</evidence>
<dbReference type="InterPro" id="IPR050643">
    <property type="entry name" value="Periplasmic_pilus_chap"/>
</dbReference>
<feature type="domain" description="Pili assembly chaperone N-terminal" evidence="1">
    <location>
        <begin position="54"/>
        <end position="171"/>
    </location>
</feature>
<accession>A0ABN7KN72</accession>
<sequence>MTRYASTRYASTRYASTWCANTRVASAKGLPRRLLVASAFAWCLTAQLAQAATLQISPVMVDMSADANATGITLKNPGEKPLFGQVRVFRWDQASGEDTLTPTQDLVASPPLIQIAAHADQLVRLVRATPQPSAAEQGYRVLIDELPEPDATPTSGVTIRLRYSVPVFVEPPVDIGQPKLSWHLSRGAQSWMLQVDNAGKKRAQIAAVQLIDKAGNVYVINKGLLGYALAGRERHWPVTLPDNAARNGPLKVRAAVNSLPAEATVSVE</sequence>
<dbReference type="InterPro" id="IPR008962">
    <property type="entry name" value="PapD-like_sf"/>
</dbReference>
<dbReference type="Proteomes" id="UP000672526">
    <property type="component" value="Unassembled WGS sequence"/>
</dbReference>
<dbReference type="InterPro" id="IPR016147">
    <property type="entry name" value="Pili_assmbl_chaperone_N"/>
</dbReference>
<dbReference type="Gene3D" id="2.60.40.10">
    <property type="entry name" value="Immunoglobulins"/>
    <property type="match status" value="1"/>
</dbReference>
<protein>
    <recommendedName>
        <fullName evidence="1">Pili assembly chaperone N-terminal domain-containing protein</fullName>
    </recommendedName>
</protein>
<dbReference type="PANTHER" id="PTHR30251">
    <property type="entry name" value="PILUS ASSEMBLY CHAPERONE"/>
    <property type="match status" value="1"/>
</dbReference>
<comment type="caution">
    <text evidence="2">The sequence shown here is derived from an EMBL/GenBank/DDBJ whole genome shotgun (WGS) entry which is preliminary data.</text>
</comment>
<organism evidence="2 3">
    <name type="scientific">Paraburkholderia haematera</name>
    <dbReference type="NCBI Taxonomy" id="2793077"/>
    <lineage>
        <taxon>Bacteria</taxon>
        <taxon>Pseudomonadati</taxon>
        <taxon>Pseudomonadota</taxon>
        <taxon>Betaproteobacteria</taxon>
        <taxon>Burkholderiales</taxon>
        <taxon>Burkholderiaceae</taxon>
        <taxon>Paraburkholderia</taxon>
    </lineage>
</organism>
<reference evidence="2 3" key="1">
    <citation type="submission" date="2021-02" db="EMBL/GenBank/DDBJ databases">
        <authorList>
            <person name="Vanwijnsberghe S."/>
        </authorList>
    </citation>
    <scope>NUCLEOTIDE SEQUENCE [LARGE SCALE GENOMIC DNA]</scope>
    <source>
        <strain evidence="2 3">LMG 31837</strain>
    </source>
</reference>